<dbReference type="AlphaFoldDB" id="A0A9X6SEJ8"/>
<dbReference type="EMBL" id="LXZO01000015">
    <property type="protein sequence ID" value="PAY50158.1"/>
    <property type="molecule type" value="Genomic_DNA"/>
</dbReference>
<comment type="caution">
    <text evidence="1">The sequence shown here is derived from an EMBL/GenBank/DDBJ whole genome shotgun (WGS) entry which is preliminary data.</text>
</comment>
<dbReference type="Proteomes" id="UP000218139">
    <property type="component" value="Unassembled WGS sequence"/>
</dbReference>
<dbReference type="GO" id="GO:0006355">
    <property type="term" value="P:regulation of DNA-templated transcription"/>
    <property type="evidence" value="ECO:0007669"/>
    <property type="project" value="InterPro"/>
</dbReference>
<dbReference type="RefSeq" id="WP_086201184.1">
    <property type="nucleotide sequence ID" value="NZ_LXYY01000006.1"/>
</dbReference>
<protein>
    <submittedName>
        <fullName evidence="1">Uncharacterized protein</fullName>
    </submittedName>
</protein>
<accession>A0A9X6SEJ8</accession>
<gene>
    <name evidence="1" type="ORF">A8C52_11715</name>
</gene>
<dbReference type="Gene3D" id="1.10.1220.10">
    <property type="entry name" value="Met repressor-like"/>
    <property type="match status" value="1"/>
</dbReference>
<evidence type="ECO:0000313" key="2">
    <source>
        <dbReference type="Proteomes" id="UP000218139"/>
    </source>
</evidence>
<name>A0A9X6SEJ8_9LACO</name>
<dbReference type="InterPro" id="IPR007337">
    <property type="entry name" value="RelB/DinJ"/>
</dbReference>
<sequence length="95" mass="10590">MSINLKSDKAIVTVRVKPEVKQEAKDILESSGVTLSDFIRMSLAKVVEDGRISFLNTPEALEAKRQADNGEYEVIGDIGDFKEYVRNVIDESSKN</sequence>
<dbReference type="InterPro" id="IPR013321">
    <property type="entry name" value="Arc_rbn_hlx_hlx"/>
</dbReference>
<dbReference type="Pfam" id="PF04221">
    <property type="entry name" value="RelB"/>
    <property type="match status" value="1"/>
</dbReference>
<proteinExistence type="predicted"/>
<reference evidence="1 2" key="1">
    <citation type="submission" date="2016-05" db="EMBL/GenBank/DDBJ databases">
        <authorList>
            <person name="Lee J.-Y."/>
            <person name="Kim E.B."/>
            <person name="Choi Y.-J."/>
        </authorList>
    </citation>
    <scope>NUCLEOTIDE SEQUENCE [LARGE SCALE GENOMIC DNA]</scope>
    <source>
        <strain evidence="1 2">KLA006</strain>
    </source>
</reference>
<evidence type="ECO:0000313" key="1">
    <source>
        <dbReference type="EMBL" id="PAY50158.1"/>
    </source>
</evidence>
<organism evidence="1 2">
    <name type="scientific">Ligilactobacillus salivarius</name>
    <dbReference type="NCBI Taxonomy" id="1624"/>
    <lineage>
        <taxon>Bacteria</taxon>
        <taxon>Bacillati</taxon>
        <taxon>Bacillota</taxon>
        <taxon>Bacilli</taxon>
        <taxon>Lactobacillales</taxon>
        <taxon>Lactobacillaceae</taxon>
        <taxon>Ligilactobacillus</taxon>
    </lineage>
</organism>